<proteinExistence type="predicted"/>
<keyword evidence="1" id="KW-0812">Transmembrane</keyword>
<reference evidence="3" key="1">
    <citation type="submission" date="2021-01" db="EMBL/GenBank/DDBJ databases">
        <authorList>
            <person name="Corre E."/>
            <person name="Pelletier E."/>
            <person name="Niang G."/>
            <person name="Scheremetjew M."/>
            <person name="Finn R."/>
            <person name="Kale V."/>
            <person name="Holt S."/>
            <person name="Cochrane G."/>
            <person name="Meng A."/>
            <person name="Brown T."/>
            <person name="Cohen L."/>
        </authorList>
    </citation>
    <scope>NUCLEOTIDE SEQUENCE</scope>
    <source>
        <strain evidence="3">Ras09</strain>
    </source>
</reference>
<feature type="transmembrane region" description="Helical" evidence="1">
    <location>
        <begin position="180"/>
        <end position="201"/>
    </location>
</feature>
<dbReference type="PANTHER" id="PTHR11161">
    <property type="entry name" value="O-ACYLTRANSFERASE"/>
    <property type="match status" value="1"/>
</dbReference>
<sequence length="452" mass="52431">MQTAALLNVCSAQNPWSMEVQFSDPIVMLVLNGILCMDTFFTMSAFISFFQINKLYREQWGAQMGVLRVLQLFLYRFLRFAPIVYIVFFFGVYVMPQLHGGKTDSAGNPIWPAFEEILFFECLEPKTIATKLFLVSNLLPWNQSDKSGCMQWTWTLECDMQLFLLVPFFVHLYNNSSKTFAKFMAFVLVLLGTLISFAVAHKNNLTAGILTMDNNTLYDHFLSKPHCKLHVFALGILCAMFFEDIKEYQFRMRVNRQLERGPHEKQAIIDDFPVVDYLQKDQFRSRSRGLLQKLAPTLGLLLAFLLIYESLFVDFPRQMDPFGWTRSQNAWYYALSRIAWATAFCIFFFHMVLGHNPIMFVGCRSNPTNFMGEMIWSNYLLCPLIYMNMYCTTPEAIYMTMLGNVILGMGSMTFTIIISVIFMLFIQYPVESIVKQLSRPMVVPRSKRESPK</sequence>
<organism evidence="3">
    <name type="scientific">Strombidium rassoulzadegani</name>
    <dbReference type="NCBI Taxonomy" id="1082188"/>
    <lineage>
        <taxon>Eukaryota</taxon>
        <taxon>Sar</taxon>
        <taxon>Alveolata</taxon>
        <taxon>Ciliophora</taxon>
        <taxon>Intramacronucleata</taxon>
        <taxon>Spirotrichea</taxon>
        <taxon>Oligotrichia</taxon>
        <taxon>Strombidiidae</taxon>
        <taxon>Strombidium</taxon>
    </lineage>
</organism>
<evidence type="ECO:0000256" key="1">
    <source>
        <dbReference type="SAM" id="Phobius"/>
    </source>
</evidence>
<dbReference type="InterPro" id="IPR052728">
    <property type="entry name" value="O2_lipid_transport_reg"/>
</dbReference>
<evidence type="ECO:0000259" key="2">
    <source>
        <dbReference type="Pfam" id="PF01757"/>
    </source>
</evidence>
<feature type="transmembrane region" description="Helical" evidence="1">
    <location>
        <begin position="374"/>
        <end position="390"/>
    </location>
</feature>
<gene>
    <name evidence="3" type="ORF">SRAS04492_LOCUS8276</name>
</gene>
<dbReference type="GO" id="GO:0016747">
    <property type="term" value="F:acyltransferase activity, transferring groups other than amino-acyl groups"/>
    <property type="evidence" value="ECO:0007669"/>
    <property type="project" value="InterPro"/>
</dbReference>
<feature type="transmembrane region" description="Helical" evidence="1">
    <location>
        <begin position="294"/>
        <end position="311"/>
    </location>
</feature>
<dbReference type="AlphaFoldDB" id="A0A7S3G093"/>
<feature type="transmembrane region" description="Helical" evidence="1">
    <location>
        <begin position="331"/>
        <end position="353"/>
    </location>
</feature>
<feature type="transmembrane region" description="Helical" evidence="1">
    <location>
        <begin position="26"/>
        <end position="52"/>
    </location>
</feature>
<accession>A0A7S3G093</accession>
<feature type="transmembrane region" description="Helical" evidence="1">
    <location>
        <begin position="152"/>
        <end position="173"/>
    </location>
</feature>
<dbReference type="PANTHER" id="PTHR11161:SF0">
    <property type="entry name" value="O-ACYLTRANSFERASE LIKE PROTEIN"/>
    <property type="match status" value="1"/>
</dbReference>
<feature type="domain" description="Acyltransferase 3" evidence="2">
    <location>
        <begin position="12"/>
        <end position="422"/>
    </location>
</feature>
<dbReference type="InterPro" id="IPR002656">
    <property type="entry name" value="Acyl_transf_3_dom"/>
</dbReference>
<evidence type="ECO:0000313" key="3">
    <source>
        <dbReference type="EMBL" id="CAE0236469.1"/>
    </source>
</evidence>
<protein>
    <recommendedName>
        <fullName evidence="2">Acyltransferase 3 domain-containing protein</fullName>
    </recommendedName>
</protein>
<dbReference type="EMBL" id="HBIA01016617">
    <property type="protein sequence ID" value="CAE0236469.1"/>
    <property type="molecule type" value="Transcribed_RNA"/>
</dbReference>
<name>A0A7S3G093_9SPIT</name>
<feature type="transmembrane region" description="Helical" evidence="1">
    <location>
        <begin position="73"/>
        <end position="95"/>
    </location>
</feature>
<feature type="transmembrane region" description="Helical" evidence="1">
    <location>
        <begin position="221"/>
        <end position="242"/>
    </location>
</feature>
<keyword evidence="1" id="KW-0472">Membrane</keyword>
<dbReference type="Pfam" id="PF01757">
    <property type="entry name" value="Acyl_transf_3"/>
    <property type="match status" value="1"/>
</dbReference>
<keyword evidence="1" id="KW-1133">Transmembrane helix</keyword>
<feature type="transmembrane region" description="Helical" evidence="1">
    <location>
        <begin position="396"/>
        <end position="426"/>
    </location>
</feature>